<organism evidence="3 4">
    <name type="scientific">Cyclotella atomus</name>
    <dbReference type="NCBI Taxonomy" id="382360"/>
    <lineage>
        <taxon>Eukaryota</taxon>
        <taxon>Sar</taxon>
        <taxon>Stramenopiles</taxon>
        <taxon>Ochrophyta</taxon>
        <taxon>Bacillariophyta</taxon>
        <taxon>Coscinodiscophyceae</taxon>
        <taxon>Thalassiosirophycidae</taxon>
        <taxon>Stephanodiscales</taxon>
        <taxon>Stephanodiscaceae</taxon>
        <taxon>Cyclotella</taxon>
    </lineage>
</organism>
<dbReference type="EMBL" id="JALLPJ020001182">
    <property type="protein sequence ID" value="KAL3774681.1"/>
    <property type="molecule type" value="Genomic_DNA"/>
</dbReference>
<comment type="caution">
    <text evidence="3">The sequence shown here is derived from an EMBL/GenBank/DDBJ whole genome shotgun (WGS) entry which is preliminary data.</text>
</comment>
<name>A0ABD3NJE3_9STRA</name>
<feature type="region of interest" description="Disordered" evidence="2">
    <location>
        <begin position="457"/>
        <end position="494"/>
    </location>
</feature>
<reference evidence="3 4" key="1">
    <citation type="submission" date="2024-10" db="EMBL/GenBank/DDBJ databases">
        <title>Updated reference genomes for cyclostephanoid diatoms.</title>
        <authorList>
            <person name="Roberts W.R."/>
            <person name="Alverson A.J."/>
        </authorList>
    </citation>
    <scope>NUCLEOTIDE SEQUENCE [LARGE SCALE GENOMIC DNA]</scope>
    <source>
        <strain evidence="3 4">AJA010-31</strain>
    </source>
</reference>
<keyword evidence="4" id="KW-1185">Reference proteome</keyword>
<evidence type="ECO:0000313" key="4">
    <source>
        <dbReference type="Proteomes" id="UP001530400"/>
    </source>
</evidence>
<evidence type="ECO:0000256" key="2">
    <source>
        <dbReference type="SAM" id="MobiDB-lite"/>
    </source>
</evidence>
<dbReference type="AlphaFoldDB" id="A0ABD3NJE3"/>
<feature type="coiled-coil region" evidence="1">
    <location>
        <begin position="589"/>
        <end position="623"/>
    </location>
</feature>
<feature type="compositionally biased region" description="Basic residues" evidence="2">
    <location>
        <begin position="187"/>
        <end position="203"/>
    </location>
</feature>
<accession>A0ABD3NJE3</accession>
<gene>
    <name evidence="3" type="ORF">ACHAWO_002544</name>
</gene>
<dbReference type="Proteomes" id="UP001530400">
    <property type="component" value="Unassembled WGS sequence"/>
</dbReference>
<proteinExistence type="predicted"/>
<evidence type="ECO:0000256" key="1">
    <source>
        <dbReference type="SAM" id="Coils"/>
    </source>
</evidence>
<sequence>MKSISPTGVAVFTGASPSGMPSPARPLACEQQYPVGQSVSVSLAVPSPLIPKLKPGPRKKNKTYKEHKDLIEAAAGLLLVSETAPRALVQGIPSASAASFGSNSTISTNVTNGIDSLAESGSYTAIRATENNGTCQLFAPGDSCHSHTPAPRPSFNCLLEITELDRKFMLHQPSTNDVNHLPAAGVSKKRKTPAKRKGVKKAKKESGGQSKDCKAMMDEMPILSKNDSNVMIKTEPSKPTPSIDATVCKAALEVPTVKTSGCSSNENTISMQGQGVAPSNPKIAPLASTAKKTDTSLHAVNANSIHRKYQLDAVSSMATAEELKKMREASRGRRKPVSAVSVPVTVKKKHTGSGQVDIPAEGIPKIGILSVAKESKIEGFMSMAIAAELKQLQMTNTSLRNLSSQLAPNPDAVGSSSASIKNGMTADNHVHLRNAVVNDGNDQVVNALAVVTAAGDAVAKGSSAPPKSQKPRQDNASKKSVKADASAQVKADAKKFRPDDYASMTDEQKLELNRAYRCASTARHRARKKEQLKDVIKGIDFFRAQLGLPPREPDPKSTSRAGQKRPNYNPPADQMANMTPEEVSEWKRVERLKRKREKTAIALKEENERLLKLTIEHEQLQQMYTNGIANSVKPDKPVSTTEP</sequence>
<feature type="region of interest" description="Disordered" evidence="2">
    <location>
        <begin position="545"/>
        <end position="583"/>
    </location>
</feature>
<feature type="region of interest" description="Disordered" evidence="2">
    <location>
        <begin position="175"/>
        <end position="211"/>
    </location>
</feature>
<protein>
    <submittedName>
        <fullName evidence="3">Uncharacterized protein</fullName>
    </submittedName>
</protein>
<keyword evidence="1" id="KW-0175">Coiled coil</keyword>
<evidence type="ECO:0000313" key="3">
    <source>
        <dbReference type="EMBL" id="KAL3774681.1"/>
    </source>
</evidence>